<evidence type="ECO:0000259" key="4">
    <source>
        <dbReference type="SMART" id="SM00322"/>
    </source>
</evidence>
<dbReference type="InterPro" id="IPR004088">
    <property type="entry name" value="KH_dom_type_1"/>
</dbReference>
<dbReference type="Proteomes" id="UP001174909">
    <property type="component" value="Unassembled WGS sequence"/>
</dbReference>
<dbReference type="SUPFAM" id="SSF54791">
    <property type="entry name" value="Eukaryotic type KH-domain (KH-domain type I)"/>
    <property type="match status" value="1"/>
</dbReference>
<dbReference type="PROSITE" id="PS50084">
    <property type="entry name" value="KH_TYPE_1"/>
    <property type="match status" value="1"/>
</dbReference>
<dbReference type="PANTHER" id="PTHR10288">
    <property type="entry name" value="KH DOMAIN CONTAINING RNA BINDING PROTEIN"/>
    <property type="match status" value="1"/>
</dbReference>
<keyword evidence="1" id="KW-0677">Repeat</keyword>
<evidence type="ECO:0000256" key="2">
    <source>
        <dbReference type="PROSITE-ProRule" id="PRU00117"/>
    </source>
</evidence>
<feature type="domain" description="K Homology" evidence="4">
    <location>
        <begin position="25"/>
        <end position="98"/>
    </location>
</feature>
<dbReference type="EMBL" id="CASHTH010003062">
    <property type="protein sequence ID" value="CAI8039782.1"/>
    <property type="molecule type" value="Genomic_DNA"/>
</dbReference>
<proteinExistence type="predicted"/>
<dbReference type="InterPro" id="IPR004087">
    <property type="entry name" value="KH_dom"/>
</dbReference>
<name>A0AA35T286_GEOBA</name>
<feature type="region of interest" description="Disordered" evidence="3">
    <location>
        <begin position="120"/>
        <end position="148"/>
    </location>
</feature>
<feature type="region of interest" description="Disordered" evidence="3">
    <location>
        <begin position="411"/>
        <end position="461"/>
    </location>
</feature>
<feature type="compositionally biased region" description="Low complexity" evidence="3">
    <location>
        <begin position="440"/>
        <end position="461"/>
    </location>
</feature>
<dbReference type="Gene3D" id="3.30.1370.10">
    <property type="entry name" value="K Homology domain, type 1"/>
    <property type="match status" value="1"/>
</dbReference>
<evidence type="ECO:0000256" key="3">
    <source>
        <dbReference type="SAM" id="MobiDB-lite"/>
    </source>
</evidence>
<sequence length="569" mass="58531">MKIMQNELLMTSGMLENGKFHEPLPVVPLKVLAHNELVGRVIGKGGNTLKRIMSESGTKITISKLKDLTAYNMERTITILGTIDNCKKAESLISAKLRASYESDMAQFIPVSEQTQGIYSQPPNLSPSPTNIPPSPNPLSSDFRRMPQSLPATPTSVRTFTDFSGEHKRLTTLHGSTGALEVSNLGGFKLGSAIAMSSGLNGMMNGAGIGGGGVNGIGMNGGGMGGVHVAVGQGSVPLQGKYSGAFESSIDGFVKSGAMSTPTTPLPEFVPMTISNGMRGVNGVGGGITKTSPPGPLHTPIAEVDDEISDVFTTLSVKDPMVAAPGYGRGRFRRSSAPVNTSMQHVWGSVTVGELAGEISTPNGGPSLDVVGAGGMGGLMGGNRGYANSTVSSGSGFNGWNAPTALSGVPVTTVPPQTPATASNIWSGGLQPMVTSQQGSRPNSQTSSYSNSSEPGSSSLSAFSPIYSPTIGNSSNGFFSQQEPVSSSSSGLLVSASPLGVTSSENHNQPAFKAISMAVSNCSNFSADSIPTSTITSVIPEEDDLLPTSCAMDHGFSNELPIPAIASHW</sequence>
<evidence type="ECO:0000313" key="5">
    <source>
        <dbReference type="EMBL" id="CAI8039782.1"/>
    </source>
</evidence>
<feature type="compositionally biased region" description="Pro residues" evidence="3">
    <location>
        <begin position="124"/>
        <end position="137"/>
    </location>
</feature>
<organism evidence="5 6">
    <name type="scientific">Geodia barretti</name>
    <name type="common">Barrett's horny sponge</name>
    <dbReference type="NCBI Taxonomy" id="519541"/>
    <lineage>
        <taxon>Eukaryota</taxon>
        <taxon>Metazoa</taxon>
        <taxon>Porifera</taxon>
        <taxon>Demospongiae</taxon>
        <taxon>Heteroscleromorpha</taxon>
        <taxon>Tetractinellida</taxon>
        <taxon>Astrophorina</taxon>
        <taxon>Geodiidae</taxon>
        <taxon>Geodia</taxon>
    </lineage>
</organism>
<dbReference type="Pfam" id="PF00013">
    <property type="entry name" value="KH_1"/>
    <property type="match status" value="1"/>
</dbReference>
<dbReference type="InterPro" id="IPR036612">
    <property type="entry name" value="KH_dom_type_1_sf"/>
</dbReference>
<dbReference type="CDD" id="cd22401">
    <property type="entry name" value="KH-I_IGF2BP_rpt2"/>
    <property type="match status" value="1"/>
</dbReference>
<protein>
    <submittedName>
        <fullName evidence="5">Insulin-like growth factor 2 mRNA-binding protein 3</fullName>
    </submittedName>
</protein>
<evidence type="ECO:0000256" key="1">
    <source>
        <dbReference type="ARBA" id="ARBA00022737"/>
    </source>
</evidence>
<dbReference type="SMART" id="SM00322">
    <property type="entry name" value="KH"/>
    <property type="match status" value="1"/>
</dbReference>
<evidence type="ECO:0000313" key="6">
    <source>
        <dbReference type="Proteomes" id="UP001174909"/>
    </source>
</evidence>
<comment type="caution">
    <text evidence="5">The sequence shown here is derived from an EMBL/GenBank/DDBJ whole genome shotgun (WGS) entry which is preliminary data.</text>
</comment>
<gene>
    <name evidence="5" type="ORF">GBAR_LOCUS22165</name>
</gene>
<feature type="compositionally biased region" description="Low complexity" evidence="3">
    <location>
        <begin position="411"/>
        <end position="422"/>
    </location>
</feature>
<keyword evidence="2" id="KW-0694">RNA-binding</keyword>
<dbReference type="AlphaFoldDB" id="A0AA35T286"/>
<accession>A0AA35T286</accession>
<reference evidence="5" key="1">
    <citation type="submission" date="2023-03" db="EMBL/GenBank/DDBJ databases">
        <authorList>
            <person name="Steffen K."/>
            <person name="Cardenas P."/>
        </authorList>
    </citation>
    <scope>NUCLEOTIDE SEQUENCE</scope>
</reference>
<dbReference type="GO" id="GO:0003723">
    <property type="term" value="F:RNA binding"/>
    <property type="evidence" value="ECO:0007669"/>
    <property type="project" value="UniProtKB-UniRule"/>
</dbReference>
<keyword evidence="6" id="KW-1185">Reference proteome</keyword>